<dbReference type="Pfam" id="PF09581">
    <property type="entry name" value="Spore_III_AF"/>
    <property type="match status" value="1"/>
</dbReference>
<dbReference type="KEGG" id="blen:NCTC4824_01754"/>
<dbReference type="InterPro" id="IPR014245">
    <property type="entry name" value="Spore_III_AF"/>
</dbReference>
<accession>A0A2X4W8D4</accession>
<dbReference type="STRING" id="1348624.GCA_001591545_00833"/>
<dbReference type="NCBIfam" id="TIGR02896">
    <property type="entry name" value="spore_III_AF"/>
    <property type="match status" value="1"/>
</dbReference>
<dbReference type="Proteomes" id="UP000249134">
    <property type="component" value="Chromosome 1"/>
</dbReference>
<evidence type="ECO:0000313" key="3">
    <source>
        <dbReference type="Proteomes" id="UP000249134"/>
    </source>
</evidence>
<gene>
    <name evidence="2" type="ORF">NCTC4824_01754</name>
</gene>
<keyword evidence="3" id="KW-1185">Reference proteome</keyword>
<protein>
    <submittedName>
        <fullName evidence="2">Stage III sporulation protein AF</fullName>
    </submittedName>
</protein>
<keyword evidence="1" id="KW-0472">Membrane</keyword>
<organism evidence="2 3">
    <name type="scientific">Lederbergia lenta</name>
    <name type="common">Bacillus lentus</name>
    <dbReference type="NCBI Taxonomy" id="1467"/>
    <lineage>
        <taxon>Bacteria</taxon>
        <taxon>Bacillati</taxon>
        <taxon>Bacillota</taxon>
        <taxon>Bacilli</taxon>
        <taxon>Bacillales</taxon>
        <taxon>Bacillaceae</taxon>
        <taxon>Lederbergia</taxon>
    </lineage>
</organism>
<sequence>MALLSEWILNIIIFLLLAMVIDMLLPDSNMKKYAKLVTGLLLIGIILSPVFKILSTDFDSVLKSISPEINANVQTQESLIEMKKREIQASQDAYTLEQLAVLMKTEVEKELMEKFDVTITNIQILADGAEEPTMEHLKSVKVVIVENEEKISHVTPVNINIKESSNKHTPVDHTSILETLSASWEIPVSIIEIVPKGGTDEEDGQQKRAS</sequence>
<reference evidence="2 3" key="1">
    <citation type="submission" date="2018-06" db="EMBL/GenBank/DDBJ databases">
        <authorList>
            <consortium name="Pathogen Informatics"/>
            <person name="Doyle S."/>
        </authorList>
    </citation>
    <scope>NUCLEOTIDE SEQUENCE [LARGE SCALE GENOMIC DNA]</scope>
    <source>
        <strain evidence="2 3">NCTC4824</strain>
    </source>
</reference>
<feature type="transmembrane region" description="Helical" evidence="1">
    <location>
        <begin position="6"/>
        <end position="25"/>
    </location>
</feature>
<keyword evidence="1" id="KW-1133">Transmembrane helix</keyword>
<evidence type="ECO:0000313" key="2">
    <source>
        <dbReference type="EMBL" id="SQI56218.1"/>
    </source>
</evidence>
<feature type="transmembrane region" description="Helical" evidence="1">
    <location>
        <begin position="37"/>
        <end position="54"/>
    </location>
</feature>
<name>A0A2X4W8D4_LEDLE</name>
<keyword evidence="1" id="KW-0812">Transmembrane</keyword>
<evidence type="ECO:0000256" key="1">
    <source>
        <dbReference type="SAM" id="Phobius"/>
    </source>
</evidence>
<dbReference type="EMBL" id="LS483476">
    <property type="protein sequence ID" value="SQI56218.1"/>
    <property type="molecule type" value="Genomic_DNA"/>
</dbReference>
<dbReference type="AlphaFoldDB" id="A0A2X4W8D4"/>
<proteinExistence type="predicted"/>
<dbReference type="RefSeq" id="WP_066137479.1">
    <property type="nucleotide sequence ID" value="NZ_CBCSGM010000001.1"/>
</dbReference>